<accession>A0A4C1XXE2</accession>
<dbReference type="EMBL" id="BGZK01000971">
    <property type="protein sequence ID" value="GBP66907.1"/>
    <property type="molecule type" value="Genomic_DNA"/>
</dbReference>
<protein>
    <submittedName>
        <fullName evidence="2">Uncharacterized protein</fullName>
    </submittedName>
</protein>
<organism evidence="2 3">
    <name type="scientific">Eumeta variegata</name>
    <name type="common">Bagworm moth</name>
    <name type="synonym">Eumeta japonica</name>
    <dbReference type="NCBI Taxonomy" id="151549"/>
    <lineage>
        <taxon>Eukaryota</taxon>
        <taxon>Metazoa</taxon>
        <taxon>Ecdysozoa</taxon>
        <taxon>Arthropoda</taxon>
        <taxon>Hexapoda</taxon>
        <taxon>Insecta</taxon>
        <taxon>Pterygota</taxon>
        <taxon>Neoptera</taxon>
        <taxon>Endopterygota</taxon>
        <taxon>Lepidoptera</taxon>
        <taxon>Glossata</taxon>
        <taxon>Ditrysia</taxon>
        <taxon>Tineoidea</taxon>
        <taxon>Psychidae</taxon>
        <taxon>Oiketicinae</taxon>
        <taxon>Eumeta</taxon>
    </lineage>
</organism>
<gene>
    <name evidence="2" type="ORF">EVAR_60964_1</name>
</gene>
<feature type="region of interest" description="Disordered" evidence="1">
    <location>
        <begin position="1"/>
        <end position="20"/>
    </location>
</feature>
<dbReference type="AlphaFoldDB" id="A0A4C1XXE2"/>
<dbReference type="Proteomes" id="UP000299102">
    <property type="component" value="Unassembled WGS sequence"/>
</dbReference>
<evidence type="ECO:0000256" key="1">
    <source>
        <dbReference type="SAM" id="MobiDB-lite"/>
    </source>
</evidence>
<name>A0A4C1XXE2_EUMVA</name>
<evidence type="ECO:0000313" key="2">
    <source>
        <dbReference type="EMBL" id="GBP66907.1"/>
    </source>
</evidence>
<evidence type="ECO:0000313" key="3">
    <source>
        <dbReference type="Proteomes" id="UP000299102"/>
    </source>
</evidence>
<reference evidence="2 3" key="1">
    <citation type="journal article" date="2019" name="Commun. Biol.">
        <title>The bagworm genome reveals a unique fibroin gene that provides high tensile strength.</title>
        <authorList>
            <person name="Kono N."/>
            <person name="Nakamura H."/>
            <person name="Ohtoshi R."/>
            <person name="Tomita M."/>
            <person name="Numata K."/>
            <person name="Arakawa K."/>
        </authorList>
    </citation>
    <scope>NUCLEOTIDE SEQUENCE [LARGE SCALE GENOMIC DNA]</scope>
</reference>
<keyword evidence="3" id="KW-1185">Reference proteome</keyword>
<proteinExistence type="predicted"/>
<comment type="caution">
    <text evidence="2">The sequence shown here is derived from an EMBL/GenBank/DDBJ whole genome shotgun (WGS) entry which is preliminary data.</text>
</comment>
<dbReference type="OrthoDB" id="7468203at2759"/>
<sequence length="287" mass="31982">MTVSISPARTRNPKLASRHTRRWIPPVPLTTAVYAAARRRHRRARRGTCESRTIVLMRVQFAGGRGGNRREPEDGRLPAGRHYPIWRGAIAVIEIQSGDCRFAFKKDNSRGGVRARPRACTRRVLGAAALTCSINSLPYFSIRELSKRSDTLIPPARTRRAPKLVFYIQSIQSLMLFARDITGTLPMFTAAPNHIGFAKRSALSATNESARGAAGRARRSRAASVYKLKGRYLELNTPPFPVHFRTARAAPDIAFKAGADRPPRELTRPRPPAAPRRAAAFRIQLEM</sequence>